<dbReference type="Gene3D" id="1.10.3020.10">
    <property type="entry name" value="alpha-amino acid ester hydrolase ( Helical cap domain)"/>
    <property type="match status" value="1"/>
</dbReference>
<organism evidence="3 4">
    <name type="scientific">Alicyclobacillus mengziensis</name>
    <dbReference type="NCBI Taxonomy" id="2931921"/>
    <lineage>
        <taxon>Bacteria</taxon>
        <taxon>Bacillati</taxon>
        <taxon>Bacillota</taxon>
        <taxon>Bacilli</taxon>
        <taxon>Bacillales</taxon>
        <taxon>Alicyclobacillaceae</taxon>
        <taxon>Alicyclobacillus</taxon>
    </lineage>
</organism>
<evidence type="ECO:0000259" key="2">
    <source>
        <dbReference type="SMART" id="SM00939"/>
    </source>
</evidence>
<dbReference type="InterPro" id="IPR013736">
    <property type="entry name" value="Xaa-Pro_dipept_C"/>
</dbReference>
<keyword evidence="4" id="KW-1185">Reference proteome</keyword>
<dbReference type="RefSeq" id="WP_206656193.1">
    <property type="nucleotide sequence ID" value="NZ_CP071182.1"/>
</dbReference>
<gene>
    <name evidence="3" type="ORF">JZ786_20735</name>
</gene>
<dbReference type="SMART" id="SM00939">
    <property type="entry name" value="PepX_C"/>
    <property type="match status" value="1"/>
</dbReference>
<dbReference type="GO" id="GO:0008239">
    <property type="term" value="F:dipeptidyl-peptidase activity"/>
    <property type="evidence" value="ECO:0007669"/>
    <property type="project" value="InterPro"/>
</dbReference>
<feature type="domain" description="Xaa-Pro dipeptidyl-peptidase C-terminal" evidence="2">
    <location>
        <begin position="317"/>
        <end position="572"/>
    </location>
</feature>
<dbReference type="Proteomes" id="UP000663505">
    <property type="component" value="Chromosome"/>
</dbReference>
<dbReference type="KEGG" id="afx:JZ786_20735"/>
<accession>A0A9X7Z6X2</accession>
<evidence type="ECO:0000256" key="1">
    <source>
        <dbReference type="ARBA" id="ARBA00022801"/>
    </source>
</evidence>
<name>A0A9X7Z6X2_9BACL</name>
<dbReference type="InterPro" id="IPR050585">
    <property type="entry name" value="Xaa-Pro_dipeptidyl-ppase/CocE"/>
</dbReference>
<reference evidence="3 4" key="1">
    <citation type="submission" date="2021-02" db="EMBL/GenBank/DDBJ databases">
        <title>Alicyclobacillus curvatus sp. nov. and Alicyclobacillus mengziensis sp. nov., two acidophilic bacteria isolated from acid mine drainage.</title>
        <authorList>
            <person name="Huang Y."/>
        </authorList>
    </citation>
    <scope>NUCLEOTIDE SEQUENCE [LARGE SCALE GENOMIC DNA]</scope>
    <source>
        <strain evidence="3 4">S30H14</strain>
    </source>
</reference>
<dbReference type="InterPro" id="IPR000383">
    <property type="entry name" value="Xaa-Pro-like_dom"/>
</dbReference>
<keyword evidence="1 3" id="KW-0378">Hydrolase</keyword>
<dbReference type="NCBIfam" id="TIGR00976">
    <property type="entry name" value="CocE_NonD"/>
    <property type="match status" value="1"/>
</dbReference>
<dbReference type="InterPro" id="IPR008979">
    <property type="entry name" value="Galactose-bd-like_sf"/>
</dbReference>
<dbReference type="PANTHER" id="PTHR43056">
    <property type="entry name" value="PEPTIDASE S9 PROLYL OLIGOPEPTIDASE"/>
    <property type="match status" value="1"/>
</dbReference>
<dbReference type="Pfam" id="PF02129">
    <property type="entry name" value="Peptidase_S15"/>
    <property type="match status" value="1"/>
</dbReference>
<dbReference type="InterPro" id="IPR029058">
    <property type="entry name" value="AB_hydrolase_fold"/>
</dbReference>
<dbReference type="Pfam" id="PF08530">
    <property type="entry name" value="PepX_C"/>
    <property type="match status" value="1"/>
</dbReference>
<dbReference type="EMBL" id="CP071182">
    <property type="protein sequence ID" value="QSO46831.1"/>
    <property type="molecule type" value="Genomic_DNA"/>
</dbReference>
<dbReference type="Gene3D" id="2.60.120.260">
    <property type="entry name" value="Galactose-binding domain-like"/>
    <property type="match status" value="1"/>
</dbReference>
<dbReference type="PANTHER" id="PTHR43056:SF10">
    <property type="entry name" value="COCE_NOND FAMILY, PUTATIVE (AFU_ORTHOLOGUE AFUA_7G00600)-RELATED"/>
    <property type="match status" value="1"/>
</dbReference>
<evidence type="ECO:0000313" key="4">
    <source>
        <dbReference type="Proteomes" id="UP000663505"/>
    </source>
</evidence>
<sequence length="578" mass="64626">MRVVFERNVPIPMRDGVTLRANVFRPEADGKYPVILTRLPYGKDTAFSYALLDPVRMAEAGYIVVIQDVRGRFSSEGQYKGFIQEFDDGYDTVEWAANMPGSNGSVGMYGASYFAFTQWAAAASGHPALKVVTPMVAFDDGWGGVGFRNGAYEWGLAASWYLGAMVLPEIARTKKDSPDFPLLFGRLVHDADHLSESGYFELPLKDFAPMKRADVLPEFFHQMLENRYSDAWRAISIHPHYDSMQVDAHLIGGWYDVFLKSTIESFVRMKKLGREARLVIGPWTHSNYGNGVGDLDFGMAANSNFLDLKYDPTALHQRWFDARLKGVENELAAEPPLRIFVMGENKWRFSSDWPLPETVYTPVYLTSGGHAHSSSTDGKLTMGTLPSENSADNDTYAYDPGDPVLTNGGNLLMTPLYPPGPKDQTTTEAREDVLVYTSDVLSQPLEITGPLKAKLWVTSSAKDTDFIVRLCDVDEKGRSINLADGVVRMRYRNSFEHPELIVPGEVYEIEVDLWATSNVYLPGHRIRVQVTSSNFPRWNRNLNTGASNEESAEFVTATQTILHDANHPSHILLPVIPR</sequence>
<proteinExistence type="predicted"/>
<dbReference type="SUPFAM" id="SSF53474">
    <property type="entry name" value="alpha/beta-Hydrolases"/>
    <property type="match status" value="1"/>
</dbReference>
<dbReference type="Gene3D" id="3.40.50.1820">
    <property type="entry name" value="alpha/beta hydrolase"/>
    <property type="match status" value="1"/>
</dbReference>
<dbReference type="InterPro" id="IPR005674">
    <property type="entry name" value="CocE/Ser_esterase"/>
</dbReference>
<protein>
    <submittedName>
        <fullName evidence="3">CocE/NonD family hydrolase</fullName>
    </submittedName>
</protein>
<dbReference type="AlphaFoldDB" id="A0A9X7Z6X2"/>
<evidence type="ECO:0000313" key="3">
    <source>
        <dbReference type="EMBL" id="QSO46831.1"/>
    </source>
</evidence>
<dbReference type="SUPFAM" id="SSF49785">
    <property type="entry name" value="Galactose-binding domain-like"/>
    <property type="match status" value="1"/>
</dbReference>